<dbReference type="PIRSF" id="PIRSF037219">
    <property type="entry name" value="NOS_oxygenase"/>
    <property type="match status" value="1"/>
</dbReference>
<evidence type="ECO:0000256" key="4">
    <source>
        <dbReference type="ARBA" id="ARBA00012735"/>
    </source>
</evidence>
<dbReference type="InterPro" id="IPR044944">
    <property type="entry name" value="NOS_dom_3"/>
</dbReference>
<dbReference type="SUPFAM" id="SSF56512">
    <property type="entry name" value="Nitric oxide (NO) synthase oxygenase domain"/>
    <property type="match status" value="1"/>
</dbReference>
<evidence type="ECO:0000313" key="15">
    <source>
        <dbReference type="Proteomes" id="UP000268857"/>
    </source>
</evidence>
<dbReference type="RefSeq" id="WP_016877484.1">
    <property type="nucleotide sequence ID" value="NZ_AJLN01000015.1"/>
</dbReference>
<evidence type="ECO:0000256" key="12">
    <source>
        <dbReference type="PIRSR" id="PIRSR037219-1"/>
    </source>
</evidence>
<dbReference type="PANTHER" id="PTHR43410:SF1">
    <property type="entry name" value="NITRIC OXIDE SYNTHASE"/>
    <property type="match status" value="1"/>
</dbReference>
<evidence type="ECO:0000256" key="2">
    <source>
        <dbReference type="ARBA" id="ARBA00002642"/>
    </source>
</evidence>
<dbReference type="GO" id="GO:0004517">
    <property type="term" value="F:nitric-oxide synthase activity"/>
    <property type="evidence" value="ECO:0007669"/>
    <property type="project" value="InterPro"/>
</dbReference>
<dbReference type="Gene3D" id="3.90.1230.10">
    <property type="entry name" value="Nitric Oxide Synthase, Chain A, domain 3"/>
    <property type="match status" value="1"/>
</dbReference>
<proteinExistence type="inferred from homology"/>
<dbReference type="GO" id="GO:0006809">
    <property type="term" value="P:nitric oxide biosynthetic process"/>
    <property type="evidence" value="ECO:0007669"/>
    <property type="project" value="InterPro"/>
</dbReference>
<feature type="domain" description="Nitric oxide synthase (NOS)" evidence="13">
    <location>
        <begin position="76"/>
        <end position="83"/>
    </location>
</feature>
<keyword evidence="15" id="KW-1185">Reference proteome</keyword>
<dbReference type="InterPro" id="IPR044940">
    <property type="entry name" value="NOS_dom_2"/>
</dbReference>
<evidence type="ECO:0000256" key="11">
    <source>
        <dbReference type="PIRNR" id="PIRNR037219"/>
    </source>
</evidence>
<dbReference type="PANTHER" id="PTHR43410">
    <property type="entry name" value="NITRIC OXIDE SYNTHASE OXYGENASE"/>
    <property type="match status" value="1"/>
</dbReference>
<evidence type="ECO:0000256" key="8">
    <source>
        <dbReference type="ARBA" id="ARBA00023002"/>
    </source>
</evidence>
<dbReference type="GO" id="GO:0020037">
    <property type="term" value="F:heme binding"/>
    <property type="evidence" value="ECO:0007669"/>
    <property type="project" value="InterPro"/>
</dbReference>
<evidence type="ECO:0000259" key="13">
    <source>
        <dbReference type="PROSITE" id="PS60001"/>
    </source>
</evidence>
<dbReference type="OrthoDB" id="3398374at2"/>
<comment type="caution">
    <text evidence="14">The sequence shown here is derived from an EMBL/GenBank/DDBJ whole genome shotgun (WGS) entry which is preliminary data.</text>
</comment>
<dbReference type="Pfam" id="PF02898">
    <property type="entry name" value="NO_synthase"/>
    <property type="match status" value="1"/>
</dbReference>
<comment type="subunit">
    <text evidence="11">Homodimer.</text>
</comment>
<dbReference type="InterPro" id="IPR036119">
    <property type="entry name" value="NOS_N_sf"/>
</dbReference>
<dbReference type="EC" id="1.14.14.47" evidence="4 11"/>
<protein>
    <recommendedName>
        <fullName evidence="5 11">Nitric oxide synthase oxygenase</fullName>
        <ecNumber evidence="4 11">1.14.14.47</ecNumber>
    </recommendedName>
</protein>
<comment type="cofactor">
    <cofactor evidence="1 11 12">
        <name>heme</name>
        <dbReference type="ChEBI" id="CHEBI:30413"/>
    </cofactor>
</comment>
<dbReference type="CDD" id="cd00575">
    <property type="entry name" value="NOS_oxygenase"/>
    <property type="match status" value="1"/>
</dbReference>
<dbReference type="EMBL" id="RSCJ01000006">
    <property type="protein sequence ID" value="RUR83876.1"/>
    <property type="molecule type" value="Genomic_DNA"/>
</dbReference>
<dbReference type="Gene3D" id="3.90.340.10">
    <property type="entry name" value="Nitric Oxide Synthase, Chain A, domain 1"/>
    <property type="match status" value="1"/>
</dbReference>
<dbReference type="Proteomes" id="UP000268857">
    <property type="component" value="Unassembled WGS sequence"/>
</dbReference>
<dbReference type="GO" id="GO:0046872">
    <property type="term" value="F:metal ion binding"/>
    <property type="evidence" value="ECO:0007669"/>
    <property type="project" value="UniProtKB-KW"/>
</dbReference>
<keyword evidence="9 11" id="KW-0408">Iron</keyword>
<evidence type="ECO:0000256" key="9">
    <source>
        <dbReference type="ARBA" id="ARBA00023004"/>
    </source>
</evidence>
<gene>
    <name evidence="14" type="primary">nos</name>
    <name evidence="14" type="ORF">PCC6912_21190</name>
</gene>
<dbReference type="AlphaFoldDB" id="A0A3S0Y4D0"/>
<comment type="similarity">
    <text evidence="3 11">Belongs to the NOS family. Bacterial NOS oxygenase subfamily.</text>
</comment>
<dbReference type="InterPro" id="IPR050607">
    <property type="entry name" value="NOS"/>
</dbReference>
<accession>A0A3S0Y4D0</accession>
<dbReference type="Gene3D" id="3.90.440.10">
    <property type="entry name" value="Nitric Oxide Synthase,Heme Domain,Chain A domain 2"/>
    <property type="match status" value="1"/>
</dbReference>
<evidence type="ECO:0000256" key="7">
    <source>
        <dbReference type="ARBA" id="ARBA00022723"/>
    </source>
</evidence>
<evidence type="ECO:0000256" key="6">
    <source>
        <dbReference type="ARBA" id="ARBA00022617"/>
    </source>
</evidence>
<dbReference type="InterPro" id="IPR044943">
    <property type="entry name" value="NOS_dom_1"/>
</dbReference>
<keyword evidence="7 11" id="KW-0479">Metal-binding</keyword>
<keyword evidence="8 11" id="KW-0560">Oxidoreductase</keyword>
<dbReference type="STRING" id="211165.GCA_000317285_00149"/>
<name>A0A3S0Y4D0_CHLFR</name>
<comment type="function">
    <text evidence="2 11">Catalyzes the production of nitric oxide.</text>
</comment>
<dbReference type="InterPro" id="IPR004030">
    <property type="entry name" value="NOS_N"/>
</dbReference>
<organism evidence="14 15">
    <name type="scientific">Chlorogloeopsis fritschii PCC 6912</name>
    <dbReference type="NCBI Taxonomy" id="211165"/>
    <lineage>
        <taxon>Bacteria</taxon>
        <taxon>Bacillati</taxon>
        <taxon>Cyanobacteriota</taxon>
        <taxon>Cyanophyceae</taxon>
        <taxon>Nostocales</taxon>
        <taxon>Chlorogloeopsidaceae</taxon>
        <taxon>Chlorogloeopsis</taxon>
    </lineage>
</organism>
<sequence length="389" mass="44725">MLINNLALQHGFRTYNTILSDAKAFLALLQEEQVFQEPCLDRIAEIESEVEQTGTYWQSFDELAYGAKLAWRNSTRCVGRSYWNSLEVRDRRSLNQAEEIFEALVEHLRLCTNGGRIKSLATVFAPQEPGKPGIRIWNDQLIRYAGYRQPDGSVVGDPKYVEFTELVQRMGWKGGEGTPFDILPIVIQMPNQRPKLFELPRDAVLEVPIQHPDYSWFAELGLKWHALPAICNMMLEIGGVQYTAAPFSGWYMGTEIAARNFADENRYNLLPVVAKRMGLDTRYDHSLWRDRAIVELNVAVLYSFRRAGVTMVDHHSETRRFVQFEKSEALAGRTTYADWGWIVPPISGSTTPVFHRNYENVELKPNFFSQPDPWRQFASHKKSDCPFGH</sequence>
<evidence type="ECO:0000313" key="14">
    <source>
        <dbReference type="EMBL" id="RUR83876.1"/>
    </source>
</evidence>
<feature type="binding site" description="axial binding residue" evidence="12">
    <location>
        <position position="77"/>
    </location>
    <ligand>
        <name>heme</name>
        <dbReference type="ChEBI" id="CHEBI:30413"/>
    </ligand>
    <ligandPart>
        <name>Fe</name>
        <dbReference type="ChEBI" id="CHEBI:18248"/>
    </ligandPart>
</feature>
<evidence type="ECO:0000256" key="5">
    <source>
        <dbReference type="ARBA" id="ARBA00018859"/>
    </source>
</evidence>
<comment type="miscellaneous">
    <text evidence="11">This protein is similar to the oxygenase domain of eukaryotic nitric oxide synthases but lacks the reductase domain which, in eukaryotes, is responsible for transfer of electrons to the ferric heme during nitric oxide synthesis.</text>
</comment>
<dbReference type="PROSITE" id="PS60001">
    <property type="entry name" value="NOS"/>
    <property type="match status" value="1"/>
</dbReference>
<dbReference type="InterPro" id="IPR017142">
    <property type="entry name" value="Nitric_oxide_synthase_Oase-su"/>
</dbReference>
<evidence type="ECO:0000256" key="3">
    <source>
        <dbReference type="ARBA" id="ARBA00005411"/>
    </source>
</evidence>
<evidence type="ECO:0000256" key="10">
    <source>
        <dbReference type="ARBA" id="ARBA00048713"/>
    </source>
</evidence>
<reference evidence="14 15" key="1">
    <citation type="journal article" date="2019" name="Genome Biol. Evol.">
        <title>Day and night: Metabolic profiles and evolutionary relationships of six axenic non-marine cyanobacteria.</title>
        <authorList>
            <person name="Will S.E."/>
            <person name="Henke P."/>
            <person name="Boedeker C."/>
            <person name="Huang S."/>
            <person name="Brinkmann H."/>
            <person name="Rohde M."/>
            <person name="Jarek M."/>
            <person name="Friedl T."/>
            <person name="Seufert S."/>
            <person name="Schumacher M."/>
            <person name="Overmann J."/>
            <person name="Neumann-Schaal M."/>
            <person name="Petersen J."/>
        </authorList>
    </citation>
    <scope>NUCLEOTIDE SEQUENCE [LARGE SCALE GENOMIC DNA]</scope>
    <source>
        <strain evidence="14 15">PCC 6912</strain>
    </source>
</reference>
<keyword evidence="6 11" id="KW-0349">Heme</keyword>
<comment type="catalytic activity">
    <reaction evidence="10">
        <text>3 reduced [flavodoxin] + 2 L-arginine + 4 O2 = 3 oxidized [flavodoxin] + 2 L-citrulline + 2 nitric oxide + 4 H2O + 5 H(+)</text>
        <dbReference type="Rhea" id="RHEA:52324"/>
        <dbReference type="Rhea" id="RHEA-COMP:10622"/>
        <dbReference type="Rhea" id="RHEA-COMP:10623"/>
        <dbReference type="ChEBI" id="CHEBI:15377"/>
        <dbReference type="ChEBI" id="CHEBI:15378"/>
        <dbReference type="ChEBI" id="CHEBI:15379"/>
        <dbReference type="ChEBI" id="CHEBI:16480"/>
        <dbReference type="ChEBI" id="CHEBI:32682"/>
        <dbReference type="ChEBI" id="CHEBI:57618"/>
        <dbReference type="ChEBI" id="CHEBI:57743"/>
        <dbReference type="ChEBI" id="CHEBI:58210"/>
        <dbReference type="EC" id="1.14.14.47"/>
    </reaction>
</comment>
<evidence type="ECO:0000256" key="1">
    <source>
        <dbReference type="ARBA" id="ARBA00001971"/>
    </source>
</evidence>